<dbReference type="PANTHER" id="PTHR34606:SF15">
    <property type="entry name" value="BON DOMAIN-CONTAINING PROTEIN"/>
    <property type="match status" value="1"/>
</dbReference>
<accession>A0AAP2DMJ7</accession>
<comment type="caution">
    <text evidence="3">The sequence shown here is derived from an EMBL/GenBank/DDBJ whole genome shotgun (WGS) entry which is preliminary data.</text>
</comment>
<dbReference type="AlphaFoldDB" id="A0AAP2DMJ7"/>
<name>A0AAP2DMJ7_9BACT</name>
<gene>
    <name evidence="3" type="ORF">KK083_19575</name>
</gene>
<feature type="compositionally biased region" description="Basic and acidic residues" evidence="1">
    <location>
        <begin position="19"/>
        <end position="33"/>
    </location>
</feature>
<evidence type="ECO:0000259" key="2">
    <source>
        <dbReference type="PROSITE" id="PS50914"/>
    </source>
</evidence>
<dbReference type="InterPro" id="IPR007055">
    <property type="entry name" value="BON_dom"/>
</dbReference>
<dbReference type="PROSITE" id="PS50914">
    <property type="entry name" value="BON"/>
    <property type="match status" value="1"/>
</dbReference>
<organism evidence="3 4">
    <name type="scientific">Chryseosolibacter histidini</name>
    <dbReference type="NCBI Taxonomy" id="2782349"/>
    <lineage>
        <taxon>Bacteria</taxon>
        <taxon>Pseudomonadati</taxon>
        <taxon>Bacteroidota</taxon>
        <taxon>Cytophagia</taxon>
        <taxon>Cytophagales</taxon>
        <taxon>Chryseotaleaceae</taxon>
        <taxon>Chryseosolibacter</taxon>
    </lineage>
</organism>
<feature type="compositionally biased region" description="Gly residues" evidence="1">
    <location>
        <begin position="164"/>
        <end position="176"/>
    </location>
</feature>
<evidence type="ECO:0000256" key="1">
    <source>
        <dbReference type="SAM" id="MobiDB-lite"/>
    </source>
</evidence>
<dbReference type="RefSeq" id="WP_254166572.1">
    <property type="nucleotide sequence ID" value="NZ_JAHESF010000021.1"/>
</dbReference>
<dbReference type="SMART" id="SM00749">
    <property type="entry name" value="BON"/>
    <property type="match status" value="1"/>
</dbReference>
<sequence>MADYNRNRGPYRTSNQDWNDNRSRSSRYEDSDRNYGSSEYRGSENRDYDEGTAGWQSRHERERDDYGRGDMYSTGRYGRHYESDFNAGNYAGDRDYGYASYYGSGSTNYGGLSGDYKNRDRNLYDRDFEGMGRKGYSNSGTRFGAGNYGNYGDMSRYENEGRSQGRGGYGYSGSGGEYESRNRGDRSWWDRTTDEVSSWFGDEDAERRRERDKQMGQYRGKGPKNYSRSDERIKDDVNDRLADDPFIDATEIEVSVSNGEVTLTGTVDHRSTKRRAEDLAEMVSGVKNVENRIRVGQTSDYRNPEKESQSTGTQATASQSTSGVAGSERTRSKSYVTG</sequence>
<feature type="region of interest" description="Disordered" evidence="1">
    <location>
        <begin position="135"/>
        <end position="186"/>
    </location>
</feature>
<dbReference type="Pfam" id="PF04972">
    <property type="entry name" value="BON"/>
    <property type="match status" value="1"/>
</dbReference>
<feature type="compositionally biased region" description="Basic and acidic residues" evidence="1">
    <location>
        <begin position="57"/>
        <end position="68"/>
    </location>
</feature>
<dbReference type="NCBIfam" id="NF033157">
    <property type="entry name" value="SWFGD_domain"/>
    <property type="match status" value="1"/>
</dbReference>
<dbReference type="EMBL" id="JAHESF010000021">
    <property type="protein sequence ID" value="MBT1699105.1"/>
    <property type="molecule type" value="Genomic_DNA"/>
</dbReference>
<feature type="region of interest" description="Disordered" evidence="1">
    <location>
        <begin position="290"/>
        <end position="338"/>
    </location>
</feature>
<dbReference type="Proteomes" id="UP001319200">
    <property type="component" value="Unassembled WGS sequence"/>
</dbReference>
<feature type="compositionally biased region" description="Basic and acidic residues" evidence="1">
    <location>
        <begin position="205"/>
        <end position="214"/>
    </location>
</feature>
<evidence type="ECO:0000313" key="3">
    <source>
        <dbReference type="EMBL" id="MBT1699105.1"/>
    </source>
</evidence>
<proteinExistence type="predicted"/>
<dbReference type="InterPro" id="IPR051686">
    <property type="entry name" value="Lipoprotein_DolP"/>
</dbReference>
<feature type="domain" description="BON" evidence="2">
    <location>
        <begin position="229"/>
        <end position="297"/>
    </location>
</feature>
<evidence type="ECO:0000313" key="4">
    <source>
        <dbReference type="Proteomes" id="UP001319200"/>
    </source>
</evidence>
<protein>
    <submittedName>
        <fullName evidence="3">BON domain-containing protein</fullName>
    </submittedName>
</protein>
<dbReference type="PANTHER" id="PTHR34606">
    <property type="entry name" value="BON DOMAIN-CONTAINING PROTEIN"/>
    <property type="match status" value="1"/>
</dbReference>
<dbReference type="InterPro" id="IPR047800">
    <property type="entry name" value="SWFGD_dom"/>
</dbReference>
<reference evidence="3 4" key="1">
    <citation type="submission" date="2021-05" db="EMBL/GenBank/DDBJ databases">
        <title>A Polyphasic approach of four new species of the genus Ohtaekwangia: Ohtaekwangia histidinii sp. nov., Ohtaekwangia cretensis sp. nov., Ohtaekwangia indiensis sp. nov., Ohtaekwangia reichenbachii sp. nov. from diverse environment.</title>
        <authorList>
            <person name="Octaviana S."/>
        </authorList>
    </citation>
    <scope>NUCLEOTIDE SEQUENCE [LARGE SCALE GENOMIC DNA]</scope>
    <source>
        <strain evidence="3 4">PWU4</strain>
    </source>
</reference>
<dbReference type="InterPro" id="IPR014004">
    <property type="entry name" value="Transpt-assoc_nodulatn_dom_bac"/>
</dbReference>
<dbReference type="Gene3D" id="3.30.1340.30">
    <property type="match status" value="1"/>
</dbReference>
<feature type="region of interest" description="Disordered" evidence="1">
    <location>
        <begin position="1"/>
        <end position="78"/>
    </location>
</feature>
<feature type="compositionally biased region" description="Basic and acidic residues" evidence="1">
    <location>
        <begin position="227"/>
        <end position="238"/>
    </location>
</feature>
<feature type="compositionally biased region" description="Low complexity" evidence="1">
    <location>
        <begin position="309"/>
        <end position="327"/>
    </location>
</feature>
<keyword evidence="4" id="KW-1185">Reference proteome</keyword>
<feature type="region of interest" description="Disordered" evidence="1">
    <location>
        <begin position="199"/>
        <end position="238"/>
    </location>
</feature>